<sequence length="89" mass="10491">MDPFITVNEQTSENTPYFSLPIYFCNSCIAKRTVKELKILKSWDHLLGGKKLLDTWYHGSRFTGSLRWYDNKRKETSFGELKNAIKKKK</sequence>
<reference evidence="1" key="1">
    <citation type="submission" date="2022-09" db="EMBL/GenBank/DDBJ databases">
        <title>Actin cytoskeleton and complex cell architecture in an #Asgard archaeon.</title>
        <authorList>
            <person name="Ponce Toledo R.I."/>
            <person name="Schleper C."/>
            <person name="Rodrigues Oliveira T."/>
            <person name="Wollweber F."/>
            <person name="Xu J."/>
            <person name="Rittmann S."/>
            <person name="Klingl A."/>
            <person name="Pilhofer M."/>
        </authorList>
    </citation>
    <scope>NUCLEOTIDE SEQUENCE</scope>
    <source>
        <strain evidence="1">B-35</strain>
    </source>
</reference>
<evidence type="ECO:0000313" key="2">
    <source>
        <dbReference type="Proteomes" id="UP001208689"/>
    </source>
</evidence>
<proteinExistence type="predicted"/>
<evidence type="ECO:0000313" key="1">
    <source>
        <dbReference type="EMBL" id="UYP46487.1"/>
    </source>
</evidence>
<protein>
    <submittedName>
        <fullName evidence="1">Uncharacterized protein</fullName>
    </submittedName>
</protein>
<accession>A0ABY6HSI9</accession>
<dbReference type="Proteomes" id="UP001208689">
    <property type="component" value="Chromosome"/>
</dbReference>
<keyword evidence="2" id="KW-1185">Reference proteome</keyword>
<organism evidence="1 2">
    <name type="scientific">Candidatus Lokiarchaeum ossiferum</name>
    <dbReference type="NCBI Taxonomy" id="2951803"/>
    <lineage>
        <taxon>Archaea</taxon>
        <taxon>Promethearchaeati</taxon>
        <taxon>Promethearchaeota</taxon>
        <taxon>Promethearchaeia</taxon>
        <taxon>Promethearchaeales</taxon>
        <taxon>Promethearchaeaceae</taxon>
        <taxon>Candidatus Lokiarchaeum</taxon>
    </lineage>
</organism>
<gene>
    <name evidence="1" type="ORF">NEF87_002772</name>
</gene>
<dbReference type="EMBL" id="CP104013">
    <property type="protein sequence ID" value="UYP46487.1"/>
    <property type="molecule type" value="Genomic_DNA"/>
</dbReference>
<name>A0ABY6HSI9_9ARCH</name>